<proteinExistence type="predicted"/>
<keyword evidence="2" id="KW-1133">Transmembrane helix</keyword>
<evidence type="ECO:0000313" key="3">
    <source>
        <dbReference type="EMBL" id="WOC12768.1"/>
    </source>
</evidence>
<gene>
    <name evidence="3" type="ORF">MP11Mi_18590</name>
</gene>
<feature type="transmembrane region" description="Helical" evidence="2">
    <location>
        <begin position="144"/>
        <end position="166"/>
    </location>
</feature>
<dbReference type="EMBL" id="CP128986">
    <property type="protein sequence ID" value="WOC12768.1"/>
    <property type="molecule type" value="Genomic_DNA"/>
</dbReference>
<keyword evidence="2" id="KW-0812">Transmembrane</keyword>
<feature type="compositionally biased region" description="Polar residues" evidence="1">
    <location>
        <begin position="92"/>
        <end position="104"/>
    </location>
</feature>
<organism evidence="3">
    <name type="scientific">Gordonia sp. MP11Mi</name>
    <dbReference type="NCBI Taxonomy" id="3022769"/>
    <lineage>
        <taxon>Bacteria</taxon>
        <taxon>Bacillati</taxon>
        <taxon>Actinomycetota</taxon>
        <taxon>Actinomycetes</taxon>
        <taxon>Mycobacteriales</taxon>
        <taxon>Gordoniaceae</taxon>
        <taxon>Gordonia</taxon>
    </lineage>
</organism>
<evidence type="ECO:0000256" key="2">
    <source>
        <dbReference type="SAM" id="Phobius"/>
    </source>
</evidence>
<sequence length="384" mass="39917">MTDEDKNEPVENPETPPTPETPETPPTPATPETPPASVTPPPDAVEPPASPDSPATPGDAPTGEVVTGPIDQNRIQPRPPAHARPDPATHAYSKSNPSTRQMETPGTGEFGPIGTDPTLPTSPPDVPVTRSAPAAGKHGRRRTYALVAAAIVLLLVIAGVGTELYMRNKVTGCIENAFGDLTGASTEVSVSRKPMLLSVLGSSVPWVQVDTSDGAPTDMRLHARAEGISTDGGTVDHLDGNGYLPYKRITELSNDSSTESGAKITGITADDKAGTIKISTEVPIAIISVPATVTLKPKLTNGAVDFQVTDATALMFGLPSDFAQPIVDQVTDSMFGPLFKQIKVDKFTVTKTGIDFSFAGDDVNLKEAAESTDSSGESSGGCSI</sequence>
<dbReference type="InterPro" id="IPR021373">
    <property type="entry name" value="DUF2993"/>
</dbReference>
<evidence type="ECO:0008006" key="4">
    <source>
        <dbReference type="Google" id="ProtNLM"/>
    </source>
</evidence>
<feature type="compositionally biased region" description="Pro residues" evidence="1">
    <location>
        <begin position="14"/>
        <end position="51"/>
    </location>
</feature>
<name>A0AA97CXN6_9ACTN</name>
<dbReference type="AlphaFoldDB" id="A0AA97CXN6"/>
<evidence type="ECO:0000256" key="1">
    <source>
        <dbReference type="SAM" id="MobiDB-lite"/>
    </source>
</evidence>
<dbReference type="RefSeq" id="WP_420038639.1">
    <property type="nucleotide sequence ID" value="NZ_CP128986.1"/>
</dbReference>
<keyword evidence="2" id="KW-0472">Membrane</keyword>
<protein>
    <recommendedName>
        <fullName evidence="4">DUF2993 domain-containing protein</fullName>
    </recommendedName>
</protein>
<reference evidence="3" key="1">
    <citation type="submission" date="2023-06" db="EMBL/GenBank/DDBJ databases">
        <title>Gordonia sp. nov. and Pseudochrobactrum sp. nov., two species isolated from the burying beetle Nicrophorus vespilloides.</title>
        <authorList>
            <person name="Poehlein A."/>
            <person name="Guzman J."/>
            <person name="Daniel R."/>
            <person name="Vilcinskas A."/>
        </authorList>
    </citation>
    <scope>NUCLEOTIDE SEQUENCE</scope>
    <source>
        <strain evidence="3">MP11Mi</strain>
    </source>
</reference>
<feature type="region of interest" description="Disordered" evidence="1">
    <location>
        <begin position="1"/>
        <end position="125"/>
    </location>
</feature>
<dbReference type="Pfam" id="PF11209">
    <property type="entry name" value="LmeA"/>
    <property type="match status" value="1"/>
</dbReference>
<accession>A0AA97CXN6</accession>